<dbReference type="InterPro" id="IPR012340">
    <property type="entry name" value="NA-bd_OB-fold"/>
</dbReference>
<keyword evidence="1" id="KW-0269">Exonuclease</keyword>
<dbReference type="STRING" id="679897.HMU12560"/>
<dbReference type="Pfam" id="PF24190">
    <property type="entry name" value="OB_RNR_2nd"/>
    <property type="match status" value="1"/>
</dbReference>
<evidence type="ECO:0000256" key="1">
    <source>
        <dbReference type="ARBA" id="ARBA00022839"/>
    </source>
</evidence>
<keyword evidence="1" id="KW-0540">Nuclease</keyword>
<dbReference type="SUPFAM" id="SSF50249">
    <property type="entry name" value="Nucleic acid-binding proteins"/>
    <property type="match status" value="1"/>
</dbReference>
<accession>D3UJ35</accession>
<evidence type="ECO:0000259" key="2">
    <source>
        <dbReference type="SMART" id="SM00955"/>
    </source>
</evidence>
<dbReference type="HOGENOM" id="CLU_002333_7_3_7"/>
<evidence type="ECO:0000313" key="4">
    <source>
        <dbReference type="Proteomes" id="UP000001522"/>
    </source>
</evidence>
<sequence length="636" mass="73727">MEFFLQILFGCQKIPRIYKNLASHLQARGFLQHKEGCYKIAEGFIIGRVDFKRSLMMLQNLATGEQIPVLGKSPCHKGEIVLARLVCQKLGPRAKILEVLQPCGELLCYLDMHKGRIVGYKLFEDYKRPISLPISQKSLRQLPRHCVISLGLRAKKISQILGVLEDVALDEDLVLLHHNHPKHFSPDAIAYAQSFGKQVDKTLYPDFIDLTHLPFYTIDPASARDHDDAIYYDSRQRVLYVAIADVSAYVTPESVLDTEARQRGFSLYFPHKSYPMLPENLSANICSLKEGEDRLAFVWAIKFDKNSLPKESRLFEAVICNHQNLSYEQVDLLLEKKRHGIKANIARNIKSFFKVALKLQQNRIKKGFCFSSTEVILHLDEENRLASSVWVEESRSHQIIEEAMLLANIEAAKMLQNHGIFRTHQEIKEDRKQMLFFELKQMDYQIRGKNFHEQVRFIQSQALERGQKVEIDKMLIKAQNKAQYKEQKDSHFALGFEAYAHFTSPIRRYGDLFLHRLLKAILRQELPNQNYLLSQSQTICALLNEQEKKIARMEMDFRDRKFMHWAREHIGVVLGAMVVDENYPVLGVIEERIIGARVFLEDCVRVRKFDRIFVKIMAVDLSNAKIYANFQGMQNV</sequence>
<feature type="domain" description="RNB" evidence="2">
    <location>
        <begin position="207"/>
        <end position="524"/>
    </location>
</feature>
<dbReference type="eggNOG" id="COG0557">
    <property type="taxonomic scope" value="Bacteria"/>
</dbReference>
<gene>
    <name evidence="3" type="ordered locus">HMU12560</name>
</gene>
<dbReference type="GO" id="GO:0004527">
    <property type="term" value="F:exonuclease activity"/>
    <property type="evidence" value="ECO:0007669"/>
    <property type="project" value="UniProtKB-KW"/>
</dbReference>
<organism evidence="3 4">
    <name type="scientific">Helicobacter mustelae (strain ATCC 43772 / CCUG 25715 / CIP 103759 / LMG 18044 / NCTC 12198 / R85-136P)</name>
    <name type="common">Campylobacter mustelae</name>
    <dbReference type="NCBI Taxonomy" id="679897"/>
    <lineage>
        <taxon>Bacteria</taxon>
        <taxon>Pseudomonadati</taxon>
        <taxon>Campylobacterota</taxon>
        <taxon>Epsilonproteobacteria</taxon>
        <taxon>Campylobacterales</taxon>
        <taxon>Helicobacteraceae</taxon>
        <taxon>Helicobacter</taxon>
    </lineage>
</organism>
<keyword evidence="4" id="KW-1185">Reference proteome</keyword>
<dbReference type="GO" id="GO:0004540">
    <property type="term" value="F:RNA nuclease activity"/>
    <property type="evidence" value="ECO:0007669"/>
    <property type="project" value="InterPro"/>
</dbReference>
<dbReference type="PANTHER" id="PTHR23355:SF9">
    <property type="entry name" value="DIS3-LIKE EXONUCLEASE 2"/>
    <property type="match status" value="1"/>
</dbReference>
<dbReference type="InterPro" id="IPR022966">
    <property type="entry name" value="RNase_II/R_CS"/>
</dbReference>
<dbReference type="PANTHER" id="PTHR23355">
    <property type="entry name" value="RIBONUCLEASE"/>
    <property type="match status" value="1"/>
</dbReference>
<dbReference type="RefSeq" id="WP_013023577.1">
    <property type="nucleotide sequence ID" value="NC_013949.1"/>
</dbReference>
<dbReference type="Pfam" id="PF00773">
    <property type="entry name" value="RNB"/>
    <property type="match status" value="1"/>
</dbReference>
<dbReference type="GO" id="GO:0005829">
    <property type="term" value="C:cytosol"/>
    <property type="evidence" value="ECO:0007669"/>
    <property type="project" value="TreeGrafter"/>
</dbReference>
<dbReference type="InterPro" id="IPR050180">
    <property type="entry name" value="RNR_Ribonuclease"/>
</dbReference>
<dbReference type="Pfam" id="PF22896">
    <property type="entry name" value="OB_RNR_1st"/>
    <property type="match status" value="1"/>
</dbReference>
<dbReference type="PROSITE" id="PS01175">
    <property type="entry name" value="RIBONUCLEASE_II"/>
    <property type="match status" value="1"/>
</dbReference>
<evidence type="ECO:0000313" key="3">
    <source>
        <dbReference type="EMBL" id="CBG40510.1"/>
    </source>
</evidence>
<dbReference type="GO" id="GO:0006402">
    <property type="term" value="P:mRNA catabolic process"/>
    <property type="evidence" value="ECO:0007669"/>
    <property type="project" value="TreeGrafter"/>
</dbReference>
<dbReference type="AlphaFoldDB" id="D3UJ35"/>
<dbReference type="GO" id="GO:0003723">
    <property type="term" value="F:RNA binding"/>
    <property type="evidence" value="ECO:0007669"/>
    <property type="project" value="InterPro"/>
</dbReference>
<dbReference type="SMART" id="SM00955">
    <property type="entry name" value="RNB"/>
    <property type="match status" value="1"/>
</dbReference>
<dbReference type="InterPro" id="IPR057293">
    <property type="entry name" value="RNR_OB2"/>
</dbReference>
<dbReference type="EMBL" id="FN555004">
    <property type="protein sequence ID" value="CBG40510.1"/>
    <property type="molecule type" value="Genomic_DNA"/>
</dbReference>
<keyword evidence="1" id="KW-0378">Hydrolase</keyword>
<dbReference type="InterPro" id="IPR001900">
    <property type="entry name" value="RNase_II/R"/>
</dbReference>
<dbReference type="InterPro" id="IPR054561">
    <property type="entry name" value="RNR_OB1_N"/>
</dbReference>
<name>D3UJ35_HELM1</name>
<reference evidence="3 4" key="1">
    <citation type="journal article" date="2010" name="BMC Genomics">
        <title>Comparative genomics and proteomics of Helicobacter mustelae, an ulcerogenic and carcinogenic gastric pathogen.</title>
        <authorList>
            <person name="O'Toole P.W."/>
            <person name="Snelling W.J."/>
            <person name="Canchaya C."/>
            <person name="Forde B.M."/>
            <person name="Hardie K.R."/>
            <person name="Josenhans C."/>
            <person name="Graham R.L.J."/>
            <person name="McMullan G."/>
            <person name="Parkhill J."/>
            <person name="Belda E."/>
            <person name="Bentley S.D."/>
        </authorList>
    </citation>
    <scope>NUCLEOTIDE SEQUENCE [LARGE SCALE GENOMIC DNA]</scope>
    <source>
        <strain evidence="4">ATCC 43772 / LMG 18044 / NCTC 12198 / 12198</strain>
    </source>
</reference>
<dbReference type="Proteomes" id="UP000001522">
    <property type="component" value="Chromosome"/>
</dbReference>
<protein>
    <submittedName>
        <fullName evidence="3">Putative ribonuclease</fullName>
    </submittedName>
</protein>
<dbReference type="KEGG" id="hms:HMU12560"/>
<proteinExistence type="predicted"/>